<evidence type="ECO:0000256" key="3">
    <source>
        <dbReference type="ARBA" id="ARBA00022989"/>
    </source>
</evidence>
<evidence type="ECO:0000256" key="4">
    <source>
        <dbReference type="ARBA" id="ARBA00023136"/>
    </source>
</evidence>
<dbReference type="PANTHER" id="PTHR39535">
    <property type="entry name" value="SPORULATION-DELAYING PROTEIN SDPB"/>
    <property type="match status" value="1"/>
</dbReference>
<comment type="subcellular location">
    <subcellularLocation>
        <location evidence="1">Endomembrane system</location>
        <topology evidence="1">Multi-pass membrane protein</topology>
    </subcellularLocation>
</comment>
<evidence type="ECO:0000256" key="5">
    <source>
        <dbReference type="SAM" id="Phobius"/>
    </source>
</evidence>
<name>A0A5B2VY97_9BACT</name>
<feature type="transmembrane region" description="Helical" evidence="5">
    <location>
        <begin position="250"/>
        <end position="276"/>
    </location>
</feature>
<evidence type="ECO:0000259" key="6">
    <source>
        <dbReference type="SMART" id="SM00752"/>
    </source>
</evidence>
<dbReference type="GO" id="GO:0012505">
    <property type="term" value="C:endomembrane system"/>
    <property type="evidence" value="ECO:0007669"/>
    <property type="project" value="UniProtKB-SubCell"/>
</dbReference>
<dbReference type="SMART" id="SM00752">
    <property type="entry name" value="HTTM"/>
    <property type="match status" value="1"/>
</dbReference>
<dbReference type="AlphaFoldDB" id="A0A5B2VY97"/>
<feature type="transmembrane region" description="Helical" evidence="5">
    <location>
        <begin position="76"/>
        <end position="102"/>
    </location>
</feature>
<keyword evidence="8" id="KW-1185">Reference proteome</keyword>
<feature type="transmembrane region" description="Helical" evidence="5">
    <location>
        <begin position="216"/>
        <end position="238"/>
    </location>
</feature>
<dbReference type="PANTHER" id="PTHR39535:SF2">
    <property type="entry name" value="HTTM DOMAIN-CONTAINING PROTEIN"/>
    <property type="match status" value="1"/>
</dbReference>
<keyword evidence="4 5" id="KW-0472">Membrane</keyword>
<dbReference type="Proteomes" id="UP000324611">
    <property type="component" value="Unassembled WGS sequence"/>
</dbReference>
<dbReference type="InterPro" id="IPR011020">
    <property type="entry name" value="HTTM-like"/>
</dbReference>
<proteinExistence type="predicted"/>
<dbReference type="InterPro" id="IPR052964">
    <property type="entry name" value="Sporulation_signal_mat"/>
</dbReference>
<sequence length="312" mass="37086">MAIFTYLKNMEDKNRYSFYLAVFRVFICLHLIKTLLFQWSYFDILYGPNSFVAPVPTFLTELLGINSQLLREHYHIFITVYLLVIVLHLFGIGKHFTALLLFLCYETLQRLCNLVLNGGDNLLKFIMLYMIFADSYQYFSIKATQWTNDTLRRLSNLGSNLCVRAVTIHFCLIYFWSAWHKIHADVWFNGVATYYTFSIARFKGTPWNDWLARNGFFVTVSTYFTLLVECYFPVLVWFKKTRLPVMICGIALHIGIYVFMMIYGFEIIFIMTYGFFFNDEEWQAFRDKVGSWIKRKTRWQITIGHNQQPVRS</sequence>
<feature type="transmembrane region" description="Helical" evidence="5">
    <location>
        <begin position="161"/>
        <end position="179"/>
    </location>
</feature>
<evidence type="ECO:0000256" key="2">
    <source>
        <dbReference type="ARBA" id="ARBA00022692"/>
    </source>
</evidence>
<gene>
    <name evidence="7" type="ORF">F0L74_10840</name>
</gene>
<protein>
    <recommendedName>
        <fullName evidence="6">HTTM-like domain-containing protein</fullName>
    </recommendedName>
</protein>
<feature type="domain" description="HTTM-like" evidence="6">
    <location>
        <begin position="12"/>
        <end position="281"/>
    </location>
</feature>
<evidence type="ECO:0000256" key="1">
    <source>
        <dbReference type="ARBA" id="ARBA00004127"/>
    </source>
</evidence>
<dbReference type="EMBL" id="VUOC01000002">
    <property type="protein sequence ID" value="KAA2243009.1"/>
    <property type="molecule type" value="Genomic_DNA"/>
</dbReference>
<dbReference type="RefSeq" id="WP_149837885.1">
    <property type="nucleotide sequence ID" value="NZ_VUOC01000002.1"/>
</dbReference>
<keyword evidence="3 5" id="KW-1133">Transmembrane helix</keyword>
<evidence type="ECO:0000313" key="7">
    <source>
        <dbReference type="EMBL" id="KAA2243009.1"/>
    </source>
</evidence>
<organism evidence="7 8">
    <name type="scientific">Chitinophaga agrisoli</name>
    <dbReference type="NCBI Taxonomy" id="2607653"/>
    <lineage>
        <taxon>Bacteria</taxon>
        <taxon>Pseudomonadati</taxon>
        <taxon>Bacteroidota</taxon>
        <taxon>Chitinophagia</taxon>
        <taxon>Chitinophagales</taxon>
        <taxon>Chitinophagaceae</taxon>
        <taxon>Chitinophaga</taxon>
    </lineage>
</organism>
<feature type="transmembrane region" description="Helical" evidence="5">
    <location>
        <begin position="16"/>
        <end position="39"/>
    </location>
</feature>
<comment type="caution">
    <text evidence="7">The sequence shown here is derived from an EMBL/GenBank/DDBJ whole genome shotgun (WGS) entry which is preliminary data.</text>
</comment>
<evidence type="ECO:0000313" key="8">
    <source>
        <dbReference type="Proteomes" id="UP000324611"/>
    </source>
</evidence>
<accession>A0A5B2VY97</accession>
<reference evidence="7 8" key="2">
    <citation type="submission" date="2019-09" db="EMBL/GenBank/DDBJ databases">
        <authorList>
            <person name="Jin C."/>
        </authorList>
    </citation>
    <scope>NUCLEOTIDE SEQUENCE [LARGE SCALE GENOMIC DNA]</scope>
    <source>
        <strain evidence="7 8">BN140078</strain>
    </source>
</reference>
<keyword evidence="2 5" id="KW-0812">Transmembrane</keyword>
<reference evidence="7 8" key="1">
    <citation type="submission" date="2019-09" db="EMBL/GenBank/DDBJ databases">
        <title>Chitinophaga ginsengihumi sp. nov., isolated from soil of ginseng rhizosphere.</title>
        <authorList>
            <person name="Lee J."/>
        </authorList>
    </citation>
    <scope>NUCLEOTIDE SEQUENCE [LARGE SCALE GENOMIC DNA]</scope>
    <source>
        <strain evidence="7 8">BN140078</strain>
    </source>
</reference>